<dbReference type="OrthoDB" id="2017304at2759"/>
<feature type="transmembrane region" description="Helical" evidence="1">
    <location>
        <begin position="45"/>
        <end position="65"/>
    </location>
</feature>
<reference evidence="2" key="1">
    <citation type="submission" date="2017-07" db="EMBL/GenBank/DDBJ databases">
        <title>Taro Niue Genome Assembly and Annotation.</title>
        <authorList>
            <person name="Atibalentja N."/>
            <person name="Keating K."/>
            <person name="Fields C.J."/>
        </authorList>
    </citation>
    <scope>NUCLEOTIDE SEQUENCE</scope>
    <source>
        <strain evidence="2">Niue_2</strain>
        <tissue evidence="2">Leaf</tissue>
    </source>
</reference>
<proteinExistence type="predicted"/>
<keyword evidence="1" id="KW-0812">Transmembrane</keyword>
<feature type="transmembrane region" description="Helical" evidence="1">
    <location>
        <begin position="12"/>
        <end position="33"/>
    </location>
</feature>
<accession>A0A843TRH2</accession>
<name>A0A843TRH2_COLES</name>
<keyword evidence="1" id="KW-1133">Transmembrane helix</keyword>
<dbReference type="EMBL" id="NMUH01000176">
    <property type="protein sequence ID" value="MQL73665.1"/>
    <property type="molecule type" value="Genomic_DNA"/>
</dbReference>
<comment type="caution">
    <text evidence="2">The sequence shown here is derived from an EMBL/GenBank/DDBJ whole genome shotgun (WGS) entry which is preliminary data.</text>
</comment>
<dbReference type="PANTHER" id="PTHR39113:SF1">
    <property type="entry name" value="MEMBRANE LIPOPROTEIN"/>
    <property type="match status" value="1"/>
</dbReference>
<sequence>MASAKLRSSSLLVGLLLSSLNLLLFFLAATSFAPPLLLRRPPAAFGWALLAVSAATLLASALGFCTHLSHCCFAGHTALVVASSVGQALGFLALFLREERSLALLASRRSPRETRFLFRAEEGALAAMFLVQSLVLMLSCALQSCWVREYEGLEAEREVAARKRSRRMARVQEESLANAAAMAELKEKEVENKMRNMYVQWARADGAEGRE</sequence>
<keyword evidence="1" id="KW-0472">Membrane</keyword>
<gene>
    <name evidence="2" type="ORF">Taro_006006</name>
</gene>
<keyword evidence="3" id="KW-1185">Reference proteome</keyword>
<organism evidence="2 3">
    <name type="scientific">Colocasia esculenta</name>
    <name type="common">Wild taro</name>
    <name type="synonym">Arum esculentum</name>
    <dbReference type="NCBI Taxonomy" id="4460"/>
    <lineage>
        <taxon>Eukaryota</taxon>
        <taxon>Viridiplantae</taxon>
        <taxon>Streptophyta</taxon>
        <taxon>Embryophyta</taxon>
        <taxon>Tracheophyta</taxon>
        <taxon>Spermatophyta</taxon>
        <taxon>Magnoliopsida</taxon>
        <taxon>Liliopsida</taxon>
        <taxon>Araceae</taxon>
        <taxon>Aroideae</taxon>
        <taxon>Colocasieae</taxon>
        <taxon>Colocasia</taxon>
    </lineage>
</organism>
<feature type="transmembrane region" description="Helical" evidence="1">
    <location>
        <begin position="77"/>
        <end position="96"/>
    </location>
</feature>
<protein>
    <submittedName>
        <fullName evidence="2">Uncharacterized protein</fullName>
    </submittedName>
</protein>
<evidence type="ECO:0000313" key="3">
    <source>
        <dbReference type="Proteomes" id="UP000652761"/>
    </source>
</evidence>
<dbReference type="Proteomes" id="UP000652761">
    <property type="component" value="Unassembled WGS sequence"/>
</dbReference>
<dbReference type="AlphaFoldDB" id="A0A843TRH2"/>
<evidence type="ECO:0000313" key="2">
    <source>
        <dbReference type="EMBL" id="MQL73665.1"/>
    </source>
</evidence>
<dbReference type="PANTHER" id="PTHR39113">
    <property type="entry name" value="MEMBRANE LIPOPROTEIN-RELATED"/>
    <property type="match status" value="1"/>
</dbReference>
<evidence type="ECO:0000256" key="1">
    <source>
        <dbReference type="SAM" id="Phobius"/>
    </source>
</evidence>